<dbReference type="PANTHER" id="PTHR11999">
    <property type="entry name" value="GROUP II PYRIDOXAL-5-PHOSPHATE DECARBOXYLASE"/>
    <property type="match status" value="1"/>
</dbReference>
<evidence type="ECO:0000256" key="2">
    <source>
        <dbReference type="ARBA" id="ARBA00009533"/>
    </source>
</evidence>
<gene>
    <name evidence="7" type="ORF">OXD698_LOCUS9652</name>
</gene>
<keyword evidence="4 6" id="KW-0663">Pyridoxal phosphate</keyword>
<dbReference type="GO" id="GO:0030170">
    <property type="term" value="F:pyridoxal phosphate binding"/>
    <property type="evidence" value="ECO:0007669"/>
    <property type="project" value="InterPro"/>
</dbReference>
<organism evidence="7 8">
    <name type="scientific">Adineta steineri</name>
    <dbReference type="NCBI Taxonomy" id="433720"/>
    <lineage>
        <taxon>Eukaryota</taxon>
        <taxon>Metazoa</taxon>
        <taxon>Spiralia</taxon>
        <taxon>Gnathifera</taxon>
        <taxon>Rotifera</taxon>
        <taxon>Eurotatoria</taxon>
        <taxon>Bdelloidea</taxon>
        <taxon>Adinetida</taxon>
        <taxon>Adinetidae</taxon>
        <taxon>Adineta</taxon>
    </lineage>
</organism>
<dbReference type="Gene3D" id="1.20.1340.10">
    <property type="entry name" value="dopa decarboxylase, N-terminal domain"/>
    <property type="match status" value="1"/>
</dbReference>
<evidence type="ECO:0000256" key="5">
    <source>
        <dbReference type="ARBA" id="ARBA00023239"/>
    </source>
</evidence>
<proteinExistence type="inferred from homology"/>
<comment type="cofactor">
    <cofactor evidence="1 6">
        <name>pyridoxal 5'-phosphate</name>
        <dbReference type="ChEBI" id="CHEBI:597326"/>
    </cofactor>
</comment>
<comment type="similarity">
    <text evidence="2">Belongs to the group II decarboxylase family.</text>
</comment>
<dbReference type="InterPro" id="IPR002129">
    <property type="entry name" value="PyrdxlP-dep_de-COase"/>
</dbReference>
<evidence type="ECO:0000313" key="8">
    <source>
        <dbReference type="Proteomes" id="UP000663844"/>
    </source>
</evidence>
<dbReference type="Gene3D" id="3.40.640.10">
    <property type="entry name" value="Type I PLP-dependent aspartate aminotransferase-like (Major domain)"/>
    <property type="match status" value="1"/>
</dbReference>
<dbReference type="GO" id="GO:0016831">
    <property type="term" value="F:carboxy-lyase activity"/>
    <property type="evidence" value="ECO:0007669"/>
    <property type="project" value="UniProtKB-KW"/>
</dbReference>
<name>A0A818RRQ8_9BILA</name>
<keyword evidence="5" id="KW-0456">Lyase</keyword>
<dbReference type="InterPro" id="IPR015421">
    <property type="entry name" value="PyrdxlP-dep_Trfase_major"/>
</dbReference>
<evidence type="ECO:0000256" key="3">
    <source>
        <dbReference type="ARBA" id="ARBA00022793"/>
    </source>
</evidence>
<dbReference type="EMBL" id="CAJOAZ010000494">
    <property type="protein sequence ID" value="CAF3661871.1"/>
    <property type="molecule type" value="Genomic_DNA"/>
</dbReference>
<evidence type="ECO:0000256" key="1">
    <source>
        <dbReference type="ARBA" id="ARBA00001933"/>
    </source>
</evidence>
<dbReference type="PRINTS" id="PR00800">
    <property type="entry name" value="YHDCRBOXLASE"/>
</dbReference>
<dbReference type="Gene3D" id="3.90.1150.10">
    <property type="entry name" value="Aspartate Aminotransferase, domain 1"/>
    <property type="match status" value="1"/>
</dbReference>
<dbReference type="PROSITE" id="PS00392">
    <property type="entry name" value="DDC_GAD_HDC_YDC"/>
    <property type="match status" value="1"/>
</dbReference>
<dbReference type="Pfam" id="PF00282">
    <property type="entry name" value="Pyridoxal_deC"/>
    <property type="match status" value="1"/>
</dbReference>
<dbReference type="GO" id="GO:0019752">
    <property type="term" value="P:carboxylic acid metabolic process"/>
    <property type="evidence" value="ECO:0007669"/>
    <property type="project" value="InterPro"/>
</dbReference>
<dbReference type="InterPro" id="IPR015422">
    <property type="entry name" value="PyrdxlP-dep_Trfase_small"/>
</dbReference>
<dbReference type="Proteomes" id="UP000663844">
    <property type="component" value="Unassembled WGS sequence"/>
</dbReference>
<reference evidence="7" key="1">
    <citation type="submission" date="2021-02" db="EMBL/GenBank/DDBJ databases">
        <authorList>
            <person name="Nowell W R."/>
        </authorList>
    </citation>
    <scope>NUCLEOTIDE SEQUENCE</scope>
</reference>
<dbReference type="SUPFAM" id="SSF53383">
    <property type="entry name" value="PLP-dependent transferases"/>
    <property type="match status" value="1"/>
</dbReference>
<dbReference type="PANTHER" id="PTHR11999:SF70">
    <property type="entry name" value="MIP05841P"/>
    <property type="match status" value="1"/>
</dbReference>
<dbReference type="InterPro" id="IPR010977">
    <property type="entry name" value="Aromatic_deC"/>
</dbReference>
<evidence type="ECO:0000313" key="7">
    <source>
        <dbReference type="EMBL" id="CAF3661871.1"/>
    </source>
</evidence>
<evidence type="ECO:0000256" key="4">
    <source>
        <dbReference type="ARBA" id="ARBA00022898"/>
    </source>
</evidence>
<evidence type="ECO:0000256" key="6">
    <source>
        <dbReference type="PIRSR" id="PIRSR602129-50"/>
    </source>
</evidence>
<keyword evidence="3" id="KW-0210">Decarboxylase</keyword>
<feature type="modified residue" description="N6-(pyridoxal phosphate)lysine" evidence="6">
    <location>
        <position position="415"/>
    </location>
</feature>
<dbReference type="InterPro" id="IPR015424">
    <property type="entry name" value="PyrdxlP-dep_Trfase"/>
</dbReference>
<dbReference type="GO" id="GO:0006520">
    <property type="term" value="P:amino acid metabolic process"/>
    <property type="evidence" value="ECO:0007669"/>
    <property type="project" value="InterPro"/>
</dbReference>
<sequence length="620" mass="71199">MTSFVSNNTIWQLNDEYSVRIKYHTNNHELIIELFHNGIKTNSISLNNDQCSTFTRRFCDTTSELNELLTDLLMQTSTDDCSIRVIDDEKSLEIIFPIYFGTQNRKKIWSFSIHFPIVSLNLEENQNEEEISLDPLDWTDTRIFGHKIMDDMIDYLRDIRQRPTWRPMPTEIKSELMQSELPLKGESPWKVYEQIQKTILPYPIGNIHPRFWGYVRGNGSSIGALAEFITATMNTMSSGGHQSSIYVERQILSWLKIIMGFPNDDTCSGALVSGTSVATIISMAVAKKKFDGQLMKVYYSSETHTCLMRAAQLLGIENENMIMIPTNDQRQIDLKILSESIDSNSCAFIVGSAGTVGTGSIDDLQGLANLCSLNPNKLWFHVDGAIGAVARCSTRLRSLFIGLERADSIAFDLHKWLFIPYECGCVLIRHGELHRATFAQPHAFYLALMDGGITPREGEFFFSDYTLELSRNMKSLKVWMTLKTYGIDKIGQIMEQNVDQAKYFVNLIEKYHHDELQILATVSLNIVCFRYYFNHHQNNNNNNKTNLELLNKLNKRLLVLIQERGIAVVSPYVIDNEIFAMRMCIINHRTKQSDLHWFIEKLLEIARQLRQLPEFSTIES</sequence>
<dbReference type="InterPro" id="IPR021115">
    <property type="entry name" value="Pyridoxal-P_BS"/>
</dbReference>
<protein>
    <submittedName>
        <fullName evidence="7">Uncharacterized protein</fullName>
    </submittedName>
</protein>
<dbReference type="AlphaFoldDB" id="A0A818RRQ8"/>
<accession>A0A818RRQ8</accession>
<comment type="caution">
    <text evidence="7">The sequence shown here is derived from an EMBL/GenBank/DDBJ whole genome shotgun (WGS) entry which is preliminary data.</text>
</comment>